<dbReference type="SUPFAM" id="SSF52540">
    <property type="entry name" value="P-loop containing nucleoside triphosphate hydrolases"/>
    <property type="match status" value="1"/>
</dbReference>
<dbReference type="SMART" id="SM00421">
    <property type="entry name" value="HTH_LUXR"/>
    <property type="match status" value="1"/>
</dbReference>
<evidence type="ECO:0000313" key="6">
    <source>
        <dbReference type="Proteomes" id="UP000231092"/>
    </source>
</evidence>
<evidence type="ECO:0000256" key="3">
    <source>
        <dbReference type="ARBA" id="ARBA00023163"/>
    </source>
</evidence>
<evidence type="ECO:0000259" key="4">
    <source>
        <dbReference type="PROSITE" id="PS50043"/>
    </source>
</evidence>
<dbReference type="Pfam" id="PF25873">
    <property type="entry name" value="WHD_MalT"/>
    <property type="match status" value="1"/>
</dbReference>
<dbReference type="GO" id="GO:0006355">
    <property type="term" value="P:regulation of DNA-templated transcription"/>
    <property type="evidence" value="ECO:0007669"/>
    <property type="project" value="InterPro"/>
</dbReference>
<dbReference type="SUPFAM" id="SSF46894">
    <property type="entry name" value="C-terminal effector domain of the bipartite response regulators"/>
    <property type="match status" value="1"/>
</dbReference>
<dbReference type="InterPro" id="IPR016032">
    <property type="entry name" value="Sig_transdc_resp-reg_C-effctor"/>
</dbReference>
<dbReference type="Gene3D" id="1.25.40.10">
    <property type="entry name" value="Tetratricopeptide repeat domain"/>
    <property type="match status" value="1"/>
</dbReference>
<dbReference type="RefSeq" id="WP_100304050.1">
    <property type="nucleotide sequence ID" value="NZ_PGET01000001.1"/>
</dbReference>
<proteinExistence type="predicted"/>
<dbReference type="InterPro" id="IPR059106">
    <property type="entry name" value="WHD_MalT"/>
</dbReference>
<dbReference type="OrthoDB" id="1137593at2"/>
<dbReference type="PANTHER" id="PTHR44688">
    <property type="entry name" value="DNA-BINDING TRANSCRIPTIONAL ACTIVATOR DEVR_DOSR"/>
    <property type="match status" value="1"/>
</dbReference>
<feature type="domain" description="HTH luxR-type" evidence="4">
    <location>
        <begin position="770"/>
        <end position="832"/>
    </location>
</feature>
<evidence type="ECO:0000313" key="5">
    <source>
        <dbReference type="EMBL" id="PJJ27405.1"/>
    </source>
</evidence>
<dbReference type="GO" id="GO:0003677">
    <property type="term" value="F:DNA binding"/>
    <property type="evidence" value="ECO:0007669"/>
    <property type="project" value="UniProtKB-KW"/>
</dbReference>
<reference evidence="5 6" key="1">
    <citation type="submission" date="2017-11" db="EMBL/GenBank/DDBJ databases">
        <title>Understudied soil microbes with underappreciated capabilities: Untangling the Clostridium saccharolyticum group.</title>
        <authorList>
            <person name="Leschine S."/>
        </authorList>
    </citation>
    <scope>NUCLEOTIDE SEQUENCE [LARGE SCALE GENOMIC DNA]</scope>
    <source>
        <strain evidence="5 6">18A</strain>
    </source>
</reference>
<keyword evidence="3" id="KW-0804">Transcription</keyword>
<dbReference type="CDD" id="cd06170">
    <property type="entry name" value="LuxR_C_like"/>
    <property type="match status" value="1"/>
</dbReference>
<dbReference type="InterPro" id="IPR027417">
    <property type="entry name" value="P-loop_NTPase"/>
</dbReference>
<dbReference type="InterPro" id="IPR011990">
    <property type="entry name" value="TPR-like_helical_dom_sf"/>
</dbReference>
<gene>
    <name evidence="5" type="ORF">H171_0870</name>
</gene>
<organism evidence="5 6">
    <name type="scientific">[Clostridium] celerecrescens 18A</name>
    <dbReference type="NCBI Taxonomy" id="1286362"/>
    <lineage>
        <taxon>Bacteria</taxon>
        <taxon>Bacillati</taxon>
        <taxon>Bacillota</taxon>
        <taxon>Clostridia</taxon>
        <taxon>Lachnospirales</taxon>
        <taxon>Lachnospiraceae</taxon>
        <taxon>Lacrimispora</taxon>
    </lineage>
</organism>
<dbReference type="InterPro" id="IPR000792">
    <property type="entry name" value="Tscrpt_reg_LuxR_C"/>
</dbReference>
<comment type="caution">
    <text evidence="5">The sequence shown here is derived from an EMBL/GenBank/DDBJ whole genome shotgun (WGS) entry which is preliminary data.</text>
</comment>
<sequence length="832" mass="96252">MKKNVDKQKKYYFSGRLKRQLNQISHHSLTIVEAPSGFGKTTAVREYLKENLSHNACEYWYTCLGESVSVAWLGICELFSNVNVKVADDLKNLKMPTMDTLFYMTSYLRDFSCQTETYLVVDNYQLVNCDIPRELISVFSMHGNPKLHMIFITQQLEAKQQISIHNNNIHTINASAFLFDREDTVRLFRMEGIRLTDDELKKILMSTEGWVSAIRLQIKNFLEIGFFDLTTTDIGQLVEKAIWNRLTPEEKAFFLLVSVLDSFTIRQAAIMLNQEILPEKIDELLKNNDFIRYLPDKCMYSMHSILQDYLRDRFYNQMPADYQNQTFRKAGVSCTAILQYYSAAEFFYKIKDFDAILSLPFSREYLYKHKGKNLSVFIITIVNECPEEILCKYPLTMIVFGYYTILDGQTETYRKLCSLLRIAVRCDSDFDRESLRKIRGEYTLLVTLGEFNDISKVNKGHETALKILGKPSIMIKSDIPMLFATTSVLNMFWRESGELENELQQIDIGAHLYHKIGQGHGIGYNTVMRAEALLMRGEDNEAEILCHKALYEARSYYQTDMCICAELVLARIAILRGEVKGYFTAIKNMQDYAKADSNLYVLHMVEYCMSIIGLLLGIKYYVAPWLYDMESIKNVLYAPVIPHAQILYLNLLLMENRYPEFYGISQLIPDKSKNANENIKYMMPQVYYLKFLAIAKYNNGDRFAAQEYLKQALSIAMPDKIYLPFAQEAGQLNSLLDSLRNSVSDKDGINAIIKLGRRQERGMKIIKKAINSDKSPLTPREREIAQLARDRLSAREIAGKLYISETTVRTILRSVYSKLDIHSRTELVTKQF</sequence>
<dbReference type="AlphaFoldDB" id="A0A2M8Z1U4"/>
<dbReference type="PROSITE" id="PS50043">
    <property type="entry name" value="HTH_LUXR_2"/>
    <property type="match status" value="1"/>
</dbReference>
<keyword evidence="2" id="KW-0238">DNA-binding</keyword>
<dbReference type="Pfam" id="PF00196">
    <property type="entry name" value="GerE"/>
    <property type="match status" value="1"/>
</dbReference>
<accession>A0A2M8Z1U4</accession>
<dbReference type="PRINTS" id="PR00038">
    <property type="entry name" value="HTHLUXR"/>
</dbReference>
<dbReference type="InterPro" id="IPR036388">
    <property type="entry name" value="WH-like_DNA-bd_sf"/>
</dbReference>
<evidence type="ECO:0000256" key="1">
    <source>
        <dbReference type="ARBA" id="ARBA00023015"/>
    </source>
</evidence>
<dbReference type="PANTHER" id="PTHR44688:SF16">
    <property type="entry name" value="DNA-BINDING TRANSCRIPTIONAL ACTIVATOR DEVR_DOSR"/>
    <property type="match status" value="1"/>
</dbReference>
<keyword evidence="1" id="KW-0805">Transcription regulation</keyword>
<dbReference type="Proteomes" id="UP000231092">
    <property type="component" value="Unassembled WGS sequence"/>
</dbReference>
<name>A0A2M8Z1U4_9FIRM</name>
<protein>
    <submittedName>
        <fullName evidence="5">LuxR family maltose regulon positive regulatory protein</fullName>
    </submittedName>
</protein>
<evidence type="ECO:0000256" key="2">
    <source>
        <dbReference type="ARBA" id="ARBA00023125"/>
    </source>
</evidence>
<dbReference type="Gene3D" id="1.10.10.10">
    <property type="entry name" value="Winged helix-like DNA-binding domain superfamily/Winged helix DNA-binding domain"/>
    <property type="match status" value="1"/>
</dbReference>
<dbReference type="EMBL" id="PGET01000001">
    <property type="protein sequence ID" value="PJJ27405.1"/>
    <property type="molecule type" value="Genomic_DNA"/>
</dbReference>